<gene>
    <name evidence="1" type="ORF">METZ01_LOCUS415020</name>
</gene>
<name>A0A382WTH8_9ZZZZ</name>
<dbReference type="Pfam" id="PF06067">
    <property type="entry name" value="DUF932"/>
    <property type="match status" value="1"/>
</dbReference>
<dbReference type="InterPro" id="IPR026325">
    <property type="entry name" value="DUF932"/>
</dbReference>
<organism evidence="1">
    <name type="scientific">marine metagenome</name>
    <dbReference type="NCBI Taxonomy" id="408172"/>
    <lineage>
        <taxon>unclassified sequences</taxon>
        <taxon>metagenomes</taxon>
        <taxon>ecological metagenomes</taxon>
    </lineage>
</organism>
<dbReference type="EMBL" id="UINC01162418">
    <property type="protein sequence ID" value="SVD62166.1"/>
    <property type="molecule type" value="Genomic_DNA"/>
</dbReference>
<proteinExistence type="predicted"/>
<evidence type="ECO:0000313" key="1">
    <source>
        <dbReference type="EMBL" id="SVD62166.1"/>
    </source>
</evidence>
<accession>A0A382WTH8</accession>
<protein>
    <recommendedName>
        <fullName evidence="2">DUF932 domain-containing protein</fullName>
    </recommendedName>
</protein>
<reference evidence="1" key="1">
    <citation type="submission" date="2018-05" db="EMBL/GenBank/DDBJ databases">
        <authorList>
            <person name="Lanie J.A."/>
            <person name="Ng W.-L."/>
            <person name="Kazmierczak K.M."/>
            <person name="Andrzejewski T.M."/>
            <person name="Davidsen T.M."/>
            <person name="Wayne K.J."/>
            <person name="Tettelin H."/>
            <person name="Glass J.I."/>
            <person name="Rusch D."/>
            <person name="Podicherti R."/>
            <person name="Tsui H.-C.T."/>
            <person name="Winkler M.E."/>
        </authorList>
    </citation>
    <scope>NUCLEOTIDE SEQUENCE</scope>
</reference>
<feature type="non-terminal residue" evidence="1">
    <location>
        <position position="275"/>
    </location>
</feature>
<dbReference type="AlphaFoldDB" id="A0A382WTH8"/>
<evidence type="ECO:0008006" key="2">
    <source>
        <dbReference type="Google" id="ProtNLM"/>
    </source>
</evidence>
<sequence>GLTTKQLCAILFSVMARPTKPMSTDYDFVVEQVPVFMRHNGEFVRTGDYANQRMDTGARVGITSEKYGIVQNGDLLNMVKDTFGTMSLGDYEEKSFVVDEGKRFYGQFDFPQQNRAPVVGDDVSLRLTVRNSYDKTCRASVSVGMLRLVCTNGMTSMRKAASLSCRHSSTVSIASIRDGIADAVSMFDDSVKDLTVMAGKDISHEQGVLILNNLSQKKVLSESLKDSIELVWNEPTHSEDNGRSVYNLYNACTQHLTHVGQSRFEYSSKRSDAVL</sequence>
<feature type="non-terminal residue" evidence="1">
    <location>
        <position position="1"/>
    </location>
</feature>